<feature type="transmembrane region" description="Helical" evidence="14">
    <location>
        <begin position="50"/>
        <end position="73"/>
    </location>
</feature>
<dbReference type="KEGG" id="vgu:HYG85_22250"/>
<keyword evidence="5" id="KW-0762">Sugar transport</keyword>
<feature type="transmembrane region" description="Helical" evidence="14">
    <location>
        <begin position="327"/>
        <end position="347"/>
    </location>
</feature>
<feature type="transmembrane region" description="Helical" evidence="14">
    <location>
        <begin position="383"/>
        <end position="406"/>
    </location>
</feature>
<dbReference type="InterPro" id="IPR051562">
    <property type="entry name" value="Ascorbate-PTS_EIIC"/>
</dbReference>
<accession>A0A8J8MEA9</accession>
<sequence length="435" mass="46006">MSVINYLTSNIFKQPSLFLGVVALIGLLLQRKSFGEVIKGTFKTIIGVIILFKGVNIIGDAVSPLSGAFSTLYDLPASNQFDPQGWLNFLGEYGSTIGLVIVLAFIINLLVARISPIKNIFLTGHIFFWMSYIFVAVGVEAGLTGTALTIFATLFLALYIIVVPALLRPFVKKVTGSDDFTIGHSASIFCLLGAGIGKLVGNKEKSTEDLKIPKAFEFFRDTTIATSLIVFATYIVVGLIIGPDARVEIFGGAIGSLNTIGGMQYDLFTFSLMAGLTFGAGLTILLTGVRLMLGEIIPAFKGISDKLIPNSIPALDIPMVFPFAPNALLIGFIVSMVTSILTIVIMASTGLLAYAVIPLTVACFFDVAPGAIFANATGGRRGAVIASIVSGVLMVLLVAVSIPALFNTVAGFNQLFGGNDFSLWSAIGSLIGKIF</sequence>
<keyword evidence="6" id="KW-0598">Phosphotransferase system</keyword>
<feature type="transmembrane region" description="Helical" evidence="14">
    <location>
        <begin position="93"/>
        <end position="111"/>
    </location>
</feature>
<dbReference type="PANTHER" id="PTHR33843:SF4">
    <property type="entry name" value="ASCORBATE-SPECIFIC PTS SYSTEM EIIC COMPONENT"/>
    <property type="match status" value="1"/>
</dbReference>
<comment type="similarity">
    <text evidence="11">Belongs to the UlaA family.</text>
</comment>
<feature type="transmembrane region" description="Helical" evidence="14">
    <location>
        <begin position="132"/>
        <end position="162"/>
    </location>
</feature>
<dbReference type="Pfam" id="PF03611">
    <property type="entry name" value="EIIC-GAT"/>
    <property type="match status" value="1"/>
</dbReference>
<evidence type="ECO:0000256" key="5">
    <source>
        <dbReference type="ARBA" id="ARBA00022597"/>
    </source>
</evidence>
<keyword evidence="4" id="KW-1003">Cell membrane</keyword>
<comment type="subunit">
    <text evidence="2">Homodimer.</text>
</comment>
<evidence type="ECO:0000256" key="7">
    <source>
        <dbReference type="ARBA" id="ARBA00022692"/>
    </source>
</evidence>
<dbReference type="PANTHER" id="PTHR33843">
    <property type="entry name" value="ASCORBATE-SPECIFIC PTS SYSTEM EIIC COMPONENT"/>
    <property type="match status" value="1"/>
</dbReference>
<evidence type="ECO:0000256" key="11">
    <source>
        <dbReference type="ARBA" id="ARBA00038218"/>
    </source>
</evidence>
<evidence type="ECO:0000256" key="3">
    <source>
        <dbReference type="ARBA" id="ARBA00022448"/>
    </source>
</evidence>
<feature type="transmembrane region" description="Helical" evidence="14">
    <location>
        <begin position="267"/>
        <end position="293"/>
    </location>
</feature>
<evidence type="ECO:0000256" key="10">
    <source>
        <dbReference type="ARBA" id="ARBA00037387"/>
    </source>
</evidence>
<comment type="subcellular location">
    <subcellularLocation>
        <location evidence="1">Cell membrane</location>
        <topology evidence="1">Multi-pass membrane protein</topology>
    </subcellularLocation>
</comment>
<dbReference type="OrthoDB" id="9796178at2"/>
<evidence type="ECO:0000256" key="9">
    <source>
        <dbReference type="ARBA" id="ARBA00023136"/>
    </source>
</evidence>
<protein>
    <recommendedName>
        <fullName evidence="12">Ascorbate-specific PTS system EIIC component</fullName>
    </recommendedName>
    <alternativeName>
        <fullName evidence="13">Ascorbate-specific permease IIC component UlaA</fullName>
    </alternativeName>
</protein>
<dbReference type="AlphaFoldDB" id="A0A8J8MEA9"/>
<comment type="function">
    <text evidence="10">The phosphoenolpyruvate-dependent sugar phosphotransferase system (sugar PTS), a major carbohydrate active transport system, catalyzes the phosphorylation of incoming sugar substrates concomitantly with their translocation across the cell membrane. The enzyme II UlaABC PTS system is involved in ascorbate transport.</text>
</comment>
<organism evidence="15 16">
    <name type="scientific">Vallitalea guaymasensis</name>
    <dbReference type="NCBI Taxonomy" id="1185412"/>
    <lineage>
        <taxon>Bacteria</taxon>
        <taxon>Bacillati</taxon>
        <taxon>Bacillota</taxon>
        <taxon>Clostridia</taxon>
        <taxon>Lachnospirales</taxon>
        <taxon>Vallitaleaceae</taxon>
        <taxon>Vallitalea</taxon>
    </lineage>
</organism>
<evidence type="ECO:0000256" key="4">
    <source>
        <dbReference type="ARBA" id="ARBA00022475"/>
    </source>
</evidence>
<keyword evidence="7 14" id="KW-0812">Transmembrane</keyword>
<evidence type="ECO:0000313" key="16">
    <source>
        <dbReference type="Proteomes" id="UP000677305"/>
    </source>
</evidence>
<evidence type="ECO:0000313" key="15">
    <source>
        <dbReference type="EMBL" id="QUH31499.1"/>
    </source>
</evidence>
<feature type="transmembrane region" description="Helical" evidence="14">
    <location>
        <begin position="222"/>
        <end position="241"/>
    </location>
</feature>
<feature type="transmembrane region" description="Helical" evidence="14">
    <location>
        <begin position="12"/>
        <end position="29"/>
    </location>
</feature>
<feature type="transmembrane region" description="Helical" evidence="14">
    <location>
        <begin position="353"/>
        <end position="376"/>
    </location>
</feature>
<evidence type="ECO:0000256" key="14">
    <source>
        <dbReference type="SAM" id="Phobius"/>
    </source>
</evidence>
<proteinExistence type="inferred from homology"/>
<evidence type="ECO:0000256" key="12">
    <source>
        <dbReference type="ARBA" id="ARBA00039702"/>
    </source>
</evidence>
<dbReference type="GO" id="GO:0005886">
    <property type="term" value="C:plasma membrane"/>
    <property type="evidence" value="ECO:0007669"/>
    <property type="project" value="UniProtKB-SubCell"/>
</dbReference>
<feature type="transmembrane region" description="Helical" evidence="14">
    <location>
        <begin position="182"/>
        <end position="201"/>
    </location>
</feature>
<evidence type="ECO:0000256" key="8">
    <source>
        <dbReference type="ARBA" id="ARBA00022989"/>
    </source>
</evidence>
<keyword evidence="8 14" id="KW-1133">Transmembrane helix</keyword>
<evidence type="ECO:0000256" key="13">
    <source>
        <dbReference type="ARBA" id="ARBA00042859"/>
    </source>
</evidence>
<gene>
    <name evidence="15" type="ORF">HYG85_22250</name>
</gene>
<dbReference type="NCBIfam" id="NF006920">
    <property type="entry name" value="PRK09410.1-2"/>
    <property type="match status" value="1"/>
</dbReference>
<dbReference type="Proteomes" id="UP000677305">
    <property type="component" value="Chromosome"/>
</dbReference>
<evidence type="ECO:0000256" key="2">
    <source>
        <dbReference type="ARBA" id="ARBA00011738"/>
    </source>
</evidence>
<keyword evidence="3" id="KW-0813">Transport</keyword>
<name>A0A8J8MEA9_9FIRM</name>
<evidence type="ECO:0000256" key="6">
    <source>
        <dbReference type="ARBA" id="ARBA00022683"/>
    </source>
</evidence>
<dbReference type="GO" id="GO:0009401">
    <property type="term" value="P:phosphoenolpyruvate-dependent sugar phosphotransferase system"/>
    <property type="evidence" value="ECO:0007669"/>
    <property type="project" value="UniProtKB-KW"/>
</dbReference>
<keyword evidence="16" id="KW-1185">Reference proteome</keyword>
<reference evidence="15 16" key="1">
    <citation type="submission" date="2020-07" db="EMBL/GenBank/DDBJ databases">
        <title>Vallitalea guaymasensis genome.</title>
        <authorList>
            <person name="Postec A."/>
        </authorList>
    </citation>
    <scope>NUCLEOTIDE SEQUENCE [LARGE SCALE GENOMIC DNA]</scope>
    <source>
        <strain evidence="15 16">Ra1766G1</strain>
    </source>
</reference>
<dbReference type="RefSeq" id="WP_113675158.1">
    <property type="nucleotide sequence ID" value="NZ_CP058561.1"/>
</dbReference>
<keyword evidence="9 14" id="KW-0472">Membrane</keyword>
<evidence type="ECO:0000256" key="1">
    <source>
        <dbReference type="ARBA" id="ARBA00004651"/>
    </source>
</evidence>
<dbReference type="EMBL" id="CP058561">
    <property type="protein sequence ID" value="QUH31499.1"/>
    <property type="molecule type" value="Genomic_DNA"/>
</dbReference>
<dbReference type="InterPro" id="IPR004703">
    <property type="entry name" value="PTS_sugar-sp_permease"/>
</dbReference>